<name>A0A3E0TMF8_9GAMM</name>
<organism evidence="3 4">
    <name type="scientific">Thalassotalea euphylliae</name>
    <dbReference type="NCBI Taxonomy" id="1655234"/>
    <lineage>
        <taxon>Bacteria</taxon>
        <taxon>Pseudomonadati</taxon>
        <taxon>Pseudomonadota</taxon>
        <taxon>Gammaproteobacteria</taxon>
        <taxon>Alteromonadales</taxon>
        <taxon>Colwelliaceae</taxon>
        <taxon>Thalassotalea</taxon>
    </lineage>
</organism>
<dbReference type="InterPro" id="IPR045582">
    <property type="entry name" value="Trehalase-like_N"/>
</dbReference>
<evidence type="ECO:0000259" key="2">
    <source>
        <dbReference type="Pfam" id="PF19291"/>
    </source>
</evidence>
<dbReference type="GO" id="GO:0005975">
    <property type="term" value="P:carbohydrate metabolic process"/>
    <property type="evidence" value="ECO:0007669"/>
    <property type="project" value="InterPro"/>
</dbReference>
<dbReference type="PANTHER" id="PTHR31616">
    <property type="entry name" value="TREHALASE"/>
    <property type="match status" value="1"/>
</dbReference>
<dbReference type="GO" id="GO:0004553">
    <property type="term" value="F:hydrolase activity, hydrolyzing O-glycosyl compounds"/>
    <property type="evidence" value="ECO:0007669"/>
    <property type="project" value="UniProtKB-ARBA"/>
</dbReference>
<proteinExistence type="predicted"/>
<dbReference type="SUPFAM" id="SSF48208">
    <property type="entry name" value="Six-hairpin glycosidases"/>
    <property type="match status" value="1"/>
</dbReference>
<protein>
    <submittedName>
        <fullName evidence="3">Glycoside hydrolase family 15 protein</fullName>
    </submittedName>
</protein>
<dbReference type="InterPro" id="IPR012341">
    <property type="entry name" value="6hp_glycosidase-like_sf"/>
</dbReference>
<feature type="domain" description="Trehalase-like N-terminal" evidence="2">
    <location>
        <begin position="5"/>
        <end position="159"/>
    </location>
</feature>
<dbReference type="Gene3D" id="1.50.10.10">
    <property type="match status" value="1"/>
</dbReference>
<reference evidence="3 4" key="1">
    <citation type="submission" date="2018-08" db="EMBL/GenBank/DDBJ databases">
        <title>Thalassotalea euphylliae genome.</title>
        <authorList>
            <person name="Summers S."/>
            <person name="Rice S.A."/>
            <person name="Freckelton M.L."/>
            <person name="Nedved B.T."/>
            <person name="Hadfield M.G."/>
        </authorList>
    </citation>
    <scope>NUCLEOTIDE SEQUENCE [LARGE SCALE GENOMIC DNA]</scope>
    <source>
        <strain evidence="3 4">H1</strain>
    </source>
</reference>
<dbReference type="PANTHER" id="PTHR31616:SF0">
    <property type="entry name" value="GLUCAN 1,4-ALPHA-GLUCOSIDASE"/>
    <property type="match status" value="1"/>
</dbReference>
<dbReference type="Pfam" id="PF00723">
    <property type="entry name" value="Glyco_hydro_15"/>
    <property type="match status" value="1"/>
</dbReference>
<dbReference type="OrthoDB" id="3902805at2"/>
<accession>A0A3E0TMF8</accession>
<evidence type="ECO:0000259" key="1">
    <source>
        <dbReference type="Pfam" id="PF00723"/>
    </source>
</evidence>
<evidence type="ECO:0000313" key="4">
    <source>
        <dbReference type="Proteomes" id="UP000256478"/>
    </source>
</evidence>
<dbReference type="Proteomes" id="UP000256478">
    <property type="component" value="Unassembled WGS sequence"/>
</dbReference>
<comment type="caution">
    <text evidence="3">The sequence shown here is derived from an EMBL/GenBank/DDBJ whole genome shotgun (WGS) entry which is preliminary data.</text>
</comment>
<keyword evidence="3" id="KW-0378">Hydrolase</keyword>
<sequence length="596" mass="67033">MEDAEYQPINSYGVIGDLHTIALIDRYGSIDWGCFPIFDSPSSFAKILDTNRGGFFKVSLPNLTSSKLSYITDTNVLANSMSSATGAIELVDYMPILNTDGTRDVEDIGYICRHIECTKGIDISVQLVFDPKPNYGETVTRNNSPLGCTIKEYPITLQSSHPIRWNEEGKTGTLTLSHGDSARIVMSFGHTTKIDNLVNWTDMQVYNTRQYWERWLNQCLYKGRWRRVIERSALALKLLAFKPTGAILAAPTASLPEGIGGSRNWDYRFSWLRDSALILGALLPLGFVLEATEYANWIISKMPAKDDPMPILYSITEKDTTEELELPQFEGYMQSSPVRIGNAAKDQVQLDVYGEVIDSLYLYTIYGHKPDQEMWNYIALLANRICAEWQKKDEGIWEVRGPKAHFTYSKLMCWVGLDRAIKIGEEHGFSADFPMWKGQCAIIHAFILSECVDQEKQYLMQSPEHRVADASNLLAPILGFLPPNDPIMINTVDQTIEQLSDDLMVYRYLNDDGLEGHEGTFNICTFWLIEALALQGRVKQAHAIMNKMLELASDLGLYAEETDAAKKQALGNFPQAFSHLGLINAAAILNMRLGNP</sequence>
<gene>
    <name evidence="3" type="ORF">DXX93_01470</name>
</gene>
<dbReference type="EMBL" id="QUOU01000001">
    <property type="protein sequence ID" value="REL25342.1"/>
    <property type="molecule type" value="Genomic_DNA"/>
</dbReference>
<dbReference type="InterPro" id="IPR008928">
    <property type="entry name" value="6-hairpin_glycosidase_sf"/>
</dbReference>
<dbReference type="Pfam" id="PF19291">
    <property type="entry name" value="TREH_N"/>
    <property type="match status" value="1"/>
</dbReference>
<evidence type="ECO:0000313" key="3">
    <source>
        <dbReference type="EMBL" id="REL25342.1"/>
    </source>
</evidence>
<dbReference type="RefSeq" id="WP_116006503.1">
    <property type="nucleotide sequence ID" value="NZ_QUOU01000001.1"/>
</dbReference>
<dbReference type="AlphaFoldDB" id="A0A3E0TMF8"/>
<dbReference type="InterPro" id="IPR011613">
    <property type="entry name" value="GH15-like"/>
</dbReference>
<feature type="domain" description="GH15-like" evidence="1">
    <location>
        <begin position="228"/>
        <end position="586"/>
    </location>
</feature>